<dbReference type="AlphaFoldDB" id="A0A562JI69"/>
<keyword evidence="4" id="KW-0732">Signal</keyword>
<feature type="chain" id="PRO_5038882791" evidence="4">
    <location>
        <begin position="25"/>
        <end position="356"/>
    </location>
</feature>
<gene>
    <name evidence="5" type="ORF">LY60_00896</name>
</gene>
<keyword evidence="2 3" id="KW-0175">Coiled coil</keyword>
<proteinExistence type="predicted"/>
<feature type="signal peptide" evidence="4">
    <location>
        <begin position="1"/>
        <end position="24"/>
    </location>
</feature>
<dbReference type="Gene3D" id="2.40.30.170">
    <property type="match status" value="1"/>
</dbReference>
<dbReference type="Gene3D" id="2.40.50.100">
    <property type="match status" value="1"/>
</dbReference>
<evidence type="ECO:0000313" key="6">
    <source>
        <dbReference type="Proteomes" id="UP000315343"/>
    </source>
</evidence>
<comment type="subcellular location">
    <subcellularLocation>
        <location evidence="1">Cell envelope</location>
    </subcellularLocation>
</comment>
<dbReference type="InterPro" id="IPR050465">
    <property type="entry name" value="UPF0194_transport"/>
</dbReference>
<dbReference type="OrthoDB" id="1792698at2"/>
<evidence type="ECO:0000313" key="5">
    <source>
        <dbReference type="EMBL" id="TWH82595.1"/>
    </source>
</evidence>
<sequence length="356" mass="39930">MTKRKLTIISAVMCLLLITTSCGKSEKTSQVEEVDISEQSKIIEAFGIVKAEDSKDVIIEFPAVVMDVQVEEGQHVGLNEPIITLDLTKYQALIQDKKIELNIAKLEEKSAVTSLNGLTLDDKTSELEKLKNNLEFAKSHYQQAAEEFKNKENLYNEGAISQESYNQYKKITDEAKNKMNDIEYELKIASESNDRNIEQYQVSKETEMNKADILAQKGTQIEYGVAVMESKLNKPFIVGNQVVSEYENAAVYDLKYAPGNITSEEQKAFTIVNLDSLIVEANVPEEFIKDVKEGQTVKIVPVADRTKEYEGSVVYLSGMAFSNNGETVVPVKISINTKDSFLLPNYNVDVYIDTLD</sequence>
<dbReference type="PANTHER" id="PTHR32347">
    <property type="entry name" value="EFFLUX SYSTEM COMPONENT YKNX-RELATED"/>
    <property type="match status" value="1"/>
</dbReference>
<dbReference type="GO" id="GO:0030313">
    <property type="term" value="C:cell envelope"/>
    <property type="evidence" value="ECO:0007669"/>
    <property type="project" value="UniProtKB-SubCell"/>
</dbReference>
<dbReference type="Proteomes" id="UP000315343">
    <property type="component" value="Unassembled WGS sequence"/>
</dbReference>
<dbReference type="PANTHER" id="PTHR32347:SF14">
    <property type="entry name" value="EFFLUX SYSTEM COMPONENT YKNX-RELATED"/>
    <property type="match status" value="1"/>
</dbReference>
<accession>A0A562JI69</accession>
<evidence type="ECO:0000256" key="4">
    <source>
        <dbReference type="SAM" id="SignalP"/>
    </source>
</evidence>
<organism evidence="5 6">
    <name type="scientific">Sedimentibacter saalensis</name>
    <dbReference type="NCBI Taxonomy" id="130788"/>
    <lineage>
        <taxon>Bacteria</taxon>
        <taxon>Bacillati</taxon>
        <taxon>Bacillota</taxon>
        <taxon>Tissierellia</taxon>
        <taxon>Sedimentibacter</taxon>
    </lineage>
</organism>
<evidence type="ECO:0000256" key="1">
    <source>
        <dbReference type="ARBA" id="ARBA00004196"/>
    </source>
</evidence>
<name>A0A562JI69_9FIRM</name>
<dbReference type="PROSITE" id="PS51257">
    <property type="entry name" value="PROKAR_LIPOPROTEIN"/>
    <property type="match status" value="1"/>
</dbReference>
<dbReference type="Gene3D" id="1.10.287.470">
    <property type="entry name" value="Helix hairpin bin"/>
    <property type="match status" value="1"/>
</dbReference>
<evidence type="ECO:0000256" key="2">
    <source>
        <dbReference type="ARBA" id="ARBA00023054"/>
    </source>
</evidence>
<keyword evidence="6" id="KW-1185">Reference proteome</keyword>
<comment type="caution">
    <text evidence="5">The sequence shown here is derived from an EMBL/GenBank/DDBJ whole genome shotgun (WGS) entry which is preliminary data.</text>
</comment>
<reference evidence="5 6" key="1">
    <citation type="submission" date="2019-07" db="EMBL/GenBank/DDBJ databases">
        <title>Genomic Encyclopedia of Type Strains, Phase I: the one thousand microbial genomes (KMG-I) project.</title>
        <authorList>
            <person name="Kyrpides N."/>
        </authorList>
    </citation>
    <scope>NUCLEOTIDE SEQUENCE [LARGE SCALE GENOMIC DNA]</scope>
    <source>
        <strain evidence="5 6">DSM 13558</strain>
    </source>
</reference>
<dbReference type="EMBL" id="VLKH01000002">
    <property type="protein sequence ID" value="TWH82595.1"/>
    <property type="molecule type" value="Genomic_DNA"/>
</dbReference>
<evidence type="ECO:0000256" key="3">
    <source>
        <dbReference type="SAM" id="Coils"/>
    </source>
</evidence>
<protein>
    <submittedName>
        <fullName evidence="5">Multidrug resistance efflux pump</fullName>
    </submittedName>
</protein>
<feature type="coiled-coil region" evidence="3">
    <location>
        <begin position="120"/>
        <end position="185"/>
    </location>
</feature>
<dbReference type="RefSeq" id="WP_145080501.1">
    <property type="nucleotide sequence ID" value="NZ_JBCFAR010000001.1"/>
</dbReference>